<protein>
    <submittedName>
        <fullName evidence="2">Uncharacterized protein</fullName>
    </submittedName>
</protein>
<dbReference type="EMBL" id="JASMQD010000001">
    <property type="protein sequence ID" value="MDK2695710.1"/>
    <property type="molecule type" value="Genomic_DNA"/>
</dbReference>
<name>A0AAW7V2F0_ECOLX</name>
<sequence>MRNTVRKAGIISRRRRLLFQFAG</sequence>
<dbReference type="EMBL" id="JAUKXU010000030">
    <property type="protein sequence ID" value="MDO2577096.1"/>
    <property type="molecule type" value="Genomic_DNA"/>
</dbReference>
<dbReference type="Proteomes" id="UP001173661">
    <property type="component" value="Unassembled WGS sequence"/>
</dbReference>
<evidence type="ECO:0000313" key="1">
    <source>
        <dbReference type="EMBL" id="MDK2695710.1"/>
    </source>
</evidence>
<dbReference type="RefSeq" id="WP_212734239.1">
    <property type="nucleotide sequence ID" value="NZ_AP019538.1"/>
</dbReference>
<reference evidence="2" key="2">
    <citation type="submission" date="2023-07" db="EMBL/GenBank/DDBJ databases">
        <title>High risk of intestinal colonization with ESBL-producing Escherichia coli among soldiers of military contingents in specific geographic regions.</title>
        <authorList>
            <person name="Literacka E."/>
        </authorList>
    </citation>
    <scope>NUCLEOTIDE SEQUENCE</scope>
    <source>
        <strain evidence="2">66</strain>
    </source>
</reference>
<accession>A0AAW7V2F0</accession>
<gene>
    <name evidence="2" type="ORF">Q2V20_23680</name>
    <name evidence="1" type="ORF">QO046_15200</name>
</gene>
<dbReference type="AlphaFoldDB" id="A0AAW7V2F0"/>
<proteinExistence type="predicted"/>
<comment type="caution">
    <text evidence="2">The sequence shown here is derived from an EMBL/GenBank/DDBJ whole genome shotgun (WGS) entry which is preliminary data.</text>
</comment>
<evidence type="ECO:0000313" key="2">
    <source>
        <dbReference type="EMBL" id="MDO2577096.1"/>
    </source>
</evidence>
<reference evidence="1" key="1">
    <citation type="submission" date="2023-05" db="EMBL/GenBank/DDBJ databases">
        <title>Efficient inhibition of multidrug-resistant Escherichia coli by a new antibiotic combination.</title>
        <authorList>
            <person name="Lin T."/>
        </authorList>
    </citation>
    <scope>NUCLEOTIDE SEQUENCE</scope>
    <source>
        <strain evidence="1">YmmD45</strain>
    </source>
</reference>
<evidence type="ECO:0000313" key="3">
    <source>
        <dbReference type="Proteomes" id="UP001173661"/>
    </source>
</evidence>
<organism evidence="2 3">
    <name type="scientific">Escherichia coli</name>
    <dbReference type="NCBI Taxonomy" id="562"/>
    <lineage>
        <taxon>Bacteria</taxon>
        <taxon>Pseudomonadati</taxon>
        <taxon>Pseudomonadota</taxon>
        <taxon>Gammaproteobacteria</taxon>
        <taxon>Enterobacterales</taxon>
        <taxon>Enterobacteriaceae</taxon>
        <taxon>Escherichia</taxon>
    </lineage>
</organism>
<dbReference type="Proteomes" id="UP001223829">
    <property type="component" value="Unassembled WGS sequence"/>
</dbReference>